<dbReference type="OrthoDB" id="9795206at2"/>
<dbReference type="CDD" id="cd00448">
    <property type="entry name" value="YjgF_YER057c_UK114_family"/>
    <property type="match status" value="1"/>
</dbReference>
<dbReference type="Gene3D" id="3.30.1330.40">
    <property type="entry name" value="RutC-like"/>
    <property type="match status" value="1"/>
</dbReference>
<evidence type="ECO:0000313" key="3">
    <source>
        <dbReference type="Proteomes" id="UP000317944"/>
    </source>
</evidence>
<dbReference type="EMBL" id="SADV01000006">
    <property type="protein sequence ID" value="TQR34322.1"/>
    <property type="molecule type" value="Genomic_DNA"/>
</dbReference>
<keyword evidence="1" id="KW-0175">Coiled coil</keyword>
<dbReference type="AlphaFoldDB" id="A0A544ULH4"/>
<name>A0A544ULH4_LYSSH</name>
<dbReference type="InterPro" id="IPR006175">
    <property type="entry name" value="YjgF/YER057c/UK114"/>
</dbReference>
<evidence type="ECO:0000256" key="1">
    <source>
        <dbReference type="SAM" id="Coils"/>
    </source>
</evidence>
<evidence type="ECO:0000313" key="2">
    <source>
        <dbReference type="EMBL" id="TQR34322.1"/>
    </source>
</evidence>
<comment type="caution">
    <text evidence="2">The sequence shown here is derived from an EMBL/GenBank/DDBJ whole genome shotgun (WGS) entry which is preliminary data.</text>
</comment>
<feature type="coiled-coil region" evidence="1">
    <location>
        <begin position="49"/>
        <end position="76"/>
    </location>
</feature>
<dbReference type="Proteomes" id="UP000317944">
    <property type="component" value="Unassembled WGS sequence"/>
</dbReference>
<dbReference type="PANTHER" id="PTHR43857:SF1">
    <property type="entry name" value="YJGH FAMILY PROTEIN"/>
    <property type="match status" value="1"/>
</dbReference>
<sequence>MKIARNPKDIHQPVAPYVHQIEVTEPQRWLTLSGQIGMEEDGTIPEEPLTQMKLALENIRKNLESANMEIQDLTKITLYLVGEINVDQRKKIMNDFLGDHLPCMTLMYVVALAAPSLKVEIDAWACKEM</sequence>
<dbReference type="InterPro" id="IPR035959">
    <property type="entry name" value="RutC-like_sf"/>
</dbReference>
<protein>
    <submittedName>
        <fullName evidence="2">RidA family protein</fullName>
    </submittedName>
</protein>
<organism evidence="2 3">
    <name type="scientific">Lysinibacillus sphaericus</name>
    <name type="common">Bacillus sphaericus</name>
    <dbReference type="NCBI Taxonomy" id="1421"/>
    <lineage>
        <taxon>Bacteria</taxon>
        <taxon>Bacillati</taxon>
        <taxon>Bacillota</taxon>
        <taxon>Bacilli</taxon>
        <taxon>Bacillales</taxon>
        <taxon>Bacillaceae</taxon>
        <taxon>Lysinibacillus</taxon>
    </lineage>
</organism>
<dbReference type="PANTHER" id="PTHR43857">
    <property type="entry name" value="BLR7761 PROTEIN"/>
    <property type="match status" value="1"/>
</dbReference>
<dbReference type="RefSeq" id="WP_142508668.1">
    <property type="nucleotide sequence ID" value="NZ_SADV01000006.1"/>
</dbReference>
<dbReference type="SUPFAM" id="SSF55298">
    <property type="entry name" value="YjgF-like"/>
    <property type="match status" value="1"/>
</dbReference>
<accession>A0A544ULH4</accession>
<dbReference type="Pfam" id="PF01042">
    <property type="entry name" value="Ribonuc_L-PSP"/>
    <property type="match status" value="1"/>
</dbReference>
<gene>
    <name evidence="2" type="ORF">C7Y47_10130</name>
</gene>
<proteinExistence type="predicted"/>
<reference evidence="2 3" key="1">
    <citation type="submission" date="2018-03" db="EMBL/GenBank/DDBJ databases">
        <title>Aerobic endospore-forming bacteria genome sequencing and assembly.</title>
        <authorList>
            <person name="Cavalcante D.A."/>
            <person name="Driks A."/>
            <person name="Putonti C."/>
            <person name="De-Souza M.T."/>
        </authorList>
    </citation>
    <scope>NUCLEOTIDE SEQUENCE [LARGE SCALE GENOMIC DNA]</scope>
    <source>
        <strain evidence="2 3">SDF0037</strain>
    </source>
</reference>